<dbReference type="CDD" id="cd02932">
    <property type="entry name" value="OYE_YqiM_FMN"/>
    <property type="match status" value="1"/>
</dbReference>
<dbReference type="InterPro" id="IPR001155">
    <property type="entry name" value="OxRdtase_FMN_N"/>
</dbReference>
<dbReference type="RefSeq" id="WP_347690847.1">
    <property type="nucleotide sequence ID" value="NZ_JBDPZN010000011.1"/>
</dbReference>
<accession>A0ABV0FWF9</accession>
<comment type="caution">
    <text evidence="7">The sequence shown here is derived from an EMBL/GenBank/DDBJ whole genome shotgun (WGS) entry which is preliminary data.</text>
</comment>
<gene>
    <name evidence="7" type="ORF">ABHN84_18605</name>
</gene>
<evidence type="ECO:0000313" key="8">
    <source>
        <dbReference type="Proteomes" id="UP001477278"/>
    </source>
</evidence>
<keyword evidence="5" id="KW-0560">Oxidoreductase</keyword>
<reference evidence="7 8" key="1">
    <citation type="submission" date="2024-05" db="EMBL/GenBank/DDBJ databases">
        <title>Genome sequencing of Marine Estuary Bacteria, Shewanella vesiculosa and S. baltica, and Pseudomonas syringae.</title>
        <authorList>
            <person name="Gurung A."/>
            <person name="Maclea K.S."/>
        </authorList>
    </citation>
    <scope>NUCLEOTIDE SEQUENCE [LARGE SCALE GENOMIC DNA]</scope>
    <source>
        <strain evidence="7 8">1A</strain>
    </source>
</reference>
<dbReference type="Gene3D" id="3.20.20.70">
    <property type="entry name" value="Aldolase class I"/>
    <property type="match status" value="1"/>
</dbReference>
<evidence type="ECO:0000256" key="1">
    <source>
        <dbReference type="ARBA" id="ARBA00001917"/>
    </source>
</evidence>
<keyword evidence="4" id="KW-0521">NADP</keyword>
<evidence type="ECO:0000256" key="4">
    <source>
        <dbReference type="ARBA" id="ARBA00022857"/>
    </source>
</evidence>
<dbReference type="Proteomes" id="UP001477278">
    <property type="component" value="Unassembled WGS sequence"/>
</dbReference>
<dbReference type="InterPro" id="IPR013785">
    <property type="entry name" value="Aldolase_TIM"/>
</dbReference>
<dbReference type="SUPFAM" id="SSF51395">
    <property type="entry name" value="FMN-linked oxidoreductases"/>
    <property type="match status" value="1"/>
</dbReference>
<evidence type="ECO:0000259" key="6">
    <source>
        <dbReference type="Pfam" id="PF00724"/>
    </source>
</evidence>
<feature type="domain" description="NADH:flavin oxidoreductase/NADH oxidase N-terminal" evidence="6">
    <location>
        <begin position="4"/>
        <end position="340"/>
    </location>
</feature>
<organism evidence="7 8">
    <name type="scientific">Shewanella vesiculosa</name>
    <dbReference type="NCBI Taxonomy" id="518738"/>
    <lineage>
        <taxon>Bacteria</taxon>
        <taxon>Pseudomonadati</taxon>
        <taxon>Pseudomonadota</taxon>
        <taxon>Gammaproteobacteria</taxon>
        <taxon>Alteromonadales</taxon>
        <taxon>Shewanellaceae</taxon>
        <taxon>Shewanella</taxon>
    </lineage>
</organism>
<sequence length="364" mass="39180">MSHLFESLKMGQLTLENRVIIAPMCQYSADEGAATDWHTLHWGRLALSGAGLFILEATAVNPTGRITYADLGLWDDRTEQAIAKSLAVARRYSTMPIAIQLSHAGRKASTQKPWDGGNIIAADQPNGWQPVAPSPIPFTLDGPRPEAASIIDIGHIVADFAAAAKRAERLGIDAIEVHAAHGYLIHQFLSPLSNQRDDQYGGSIENRMRLLLEIIDAIRAAVSDKITLGVRISATDWVDGGWDLEQSIILAKALTVKGCQFIHVSTAGLSPQQQIPVAPEFQVPFADAIKHAVDIPVIAVGLIDKPKAADEIIATGEADAVALARGILYNPHWVWHAAAELGAQVTAPPQYLRSSPHGMPSPIK</sequence>
<evidence type="ECO:0000256" key="3">
    <source>
        <dbReference type="ARBA" id="ARBA00022643"/>
    </source>
</evidence>
<keyword evidence="2" id="KW-0285">Flavoprotein</keyword>
<evidence type="ECO:0000313" key="7">
    <source>
        <dbReference type="EMBL" id="MEO3684286.1"/>
    </source>
</evidence>
<evidence type="ECO:0000256" key="2">
    <source>
        <dbReference type="ARBA" id="ARBA00022630"/>
    </source>
</evidence>
<keyword evidence="3" id="KW-0288">FMN</keyword>
<keyword evidence="8" id="KW-1185">Reference proteome</keyword>
<dbReference type="PANTHER" id="PTHR43303">
    <property type="entry name" value="NADPH DEHYDROGENASE C23G7.10C-RELATED"/>
    <property type="match status" value="1"/>
</dbReference>
<dbReference type="InterPro" id="IPR044152">
    <property type="entry name" value="YqjM-like"/>
</dbReference>
<dbReference type="EMBL" id="JBDPZN010000011">
    <property type="protein sequence ID" value="MEO3684286.1"/>
    <property type="molecule type" value="Genomic_DNA"/>
</dbReference>
<evidence type="ECO:0000256" key="5">
    <source>
        <dbReference type="ARBA" id="ARBA00023002"/>
    </source>
</evidence>
<protein>
    <submittedName>
        <fullName evidence="7">NADH:flavin oxidoreductase/NADH oxidase</fullName>
    </submittedName>
</protein>
<dbReference type="Pfam" id="PF00724">
    <property type="entry name" value="Oxidored_FMN"/>
    <property type="match status" value="1"/>
</dbReference>
<name>A0ABV0FWF9_9GAMM</name>
<proteinExistence type="predicted"/>
<comment type="cofactor">
    <cofactor evidence="1">
        <name>FMN</name>
        <dbReference type="ChEBI" id="CHEBI:58210"/>
    </cofactor>
</comment>
<dbReference type="PANTHER" id="PTHR43303:SF4">
    <property type="entry name" value="NADPH DEHYDROGENASE C23G7.10C-RELATED"/>
    <property type="match status" value="1"/>
</dbReference>